<evidence type="ECO:0000256" key="7">
    <source>
        <dbReference type="ARBA" id="ARBA00022723"/>
    </source>
</evidence>
<dbReference type="Proteomes" id="UP000823046">
    <property type="component" value="Unassembled WGS sequence"/>
</dbReference>
<organism evidence="17 18">
    <name type="scientific">Cardiosporidium cionae</name>
    <dbReference type="NCBI Taxonomy" id="476202"/>
    <lineage>
        <taxon>Eukaryota</taxon>
        <taxon>Sar</taxon>
        <taxon>Alveolata</taxon>
        <taxon>Apicomplexa</taxon>
        <taxon>Aconoidasida</taxon>
        <taxon>Nephromycida</taxon>
        <taxon>Cardiosporidium</taxon>
    </lineage>
</organism>
<evidence type="ECO:0000256" key="2">
    <source>
        <dbReference type="ARBA" id="ARBA00013531"/>
    </source>
</evidence>
<keyword evidence="7" id="KW-0479">Metal-binding</keyword>
<evidence type="ECO:0000259" key="15">
    <source>
        <dbReference type="PROSITE" id="PS51002"/>
    </source>
</evidence>
<sequence length="335" mass="38570">FNQGNNTLPLISFNRISLLQTHLQTYPIPVNINNYWNFGILLAVHYSPSCSEALYSIQHLMREVSHGWFLRYLHSNLASIIFLILYIHMLRALMYNSYVYLPITWQTGLILFIFMIMTAFMGYVLPWGQMSYWAATVILNLFSFLPSLLIWISGAYLLSEPTLKRFFILHFMLPFISLVVVVIHILFLHEASGSNPLGTSSVYSVNFSPTIIFMDMKAIALLLFIIFVQTYMSIITLADPDNLVPANTLITPLQIIPEWYFLTFYSILKSIPSKNAGNTNYTNNKMKYDIVTVFNNSIIPIIICTFIISLQLPLITYISYGRLYVLILNLIHIEV</sequence>
<keyword evidence="5" id="KW-0679">Respiratory chain</keyword>
<proteinExistence type="predicted"/>
<dbReference type="Pfam" id="PF00032">
    <property type="entry name" value="Cytochrom_B_C"/>
    <property type="match status" value="1"/>
</dbReference>
<dbReference type="InterPro" id="IPR005797">
    <property type="entry name" value="Cyt_b/b6_N"/>
</dbReference>
<feature type="non-terminal residue" evidence="17">
    <location>
        <position position="1"/>
    </location>
</feature>
<comment type="caution">
    <text evidence="17">The sequence shown here is derived from an EMBL/GenBank/DDBJ whole genome shotgun (WGS) entry which is preliminary data.</text>
</comment>
<reference evidence="17 18" key="1">
    <citation type="journal article" date="2020" name="bioRxiv">
        <title>Metabolic contributions of an alphaproteobacterial endosymbiont in the apicomplexan Cardiosporidium cionae.</title>
        <authorList>
            <person name="Hunter E.S."/>
            <person name="Paight C.J."/>
            <person name="Lane C.E."/>
        </authorList>
    </citation>
    <scope>NUCLEOTIDE SEQUENCE [LARGE SCALE GENOMIC DNA]</scope>
    <source>
        <strain evidence="17">ESH_2018</strain>
    </source>
</reference>
<evidence type="ECO:0000313" key="18">
    <source>
        <dbReference type="Proteomes" id="UP000823046"/>
    </source>
</evidence>
<evidence type="ECO:0000313" key="17">
    <source>
        <dbReference type="EMBL" id="KAF8817723.1"/>
    </source>
</evidence>
<evidence type="ECO:0000256" key="1">
    <source>
        <dbReference type="ARBA" id="ARBA00004448"/>
    </source>
</evidence>
<evidence type="ECO:0000256" key="5">
    <source>
        <dbReference type="ARBA" id="ARBA00022660"/>
    </source>
</evidence>
<gene>
    <name evidence="17" type="ORF">IE077_003662</name>
</gene>
<dbReference type="PANTHER" id="PTHR19271:SF16">
    <property type="entry name" value="CYTOCHROME B"/>
    <property type="match status" value="1"/>
</dbReference>
<protein>
    <recommendedName>
        <fullName evidence="2">Cytochrome b</fullName>
    </recommendedName>
</protein>
<feature type="transmembrane region" description="Helical" evidence="14">
    <location>
        <begin position="166"/>
        <end position="188"/>
    </location>
</feature>
<evidence type="ECO:0000256" key="10">
    <source>
        <dbReference type="ARBA" id="ARBA00022989"/>
    </source>
</evidence>
<dbReference type="SUPFAM" id="SSF81648">
    <property type="entry name" value="a domain/subunit of cytochrome bc1 complex (Ubiquinol-cytochrome c reductase)"/>
    <property type="match status" value="1"/>
</dbReference>
<dbReference type="InterPro" id="IPR048259">
    <property type="entry name" value="Cytochrome_b_N_euk/bac"/>
</dbReference>
<evidence type="ECO:0000256" key="14">
    <source>
        <dbReference type="SAM" id="Phobius"/>
    </source>
</evidence>
<accession>A0ABQ7J3P1</accession>
<feature type="domain" description="Cytochrome b/b6 N-terminal region profile" evidence="15">
    <location>
        <begin position="39"/>
        <end position="197"/>
    </location>
</feature>
<evidence type="ECO:0000259" key="16">
    <source>
        <dbReference type="PROSITE" id="PS51003"/>
    </source>
</evidence>
<dbReference type="SUPFAM" id="SSF81342">
    <property type="entry name" value="Transmembrane di-heme cytochromes"/>
    <property type="match status" value="1"/>
</dbReference>
<dbReference type="CDD" id="cd00284">
    <property type="entry name" value="Cytochrome_b_N"/>
    <property type="match status" value="1"/>
</dbReference>
<evidence type="ECO:0000256" key="11">
    <source>
        <dbReference type="ARBA" id="ARBA00023004"/>
    </source>
</evidence>
<keyword evidence="8" id="KW-0999">Mitochondrion inner membrane</keyword>
<feature type="domain" description="Cytochrome b/b6 C-terminal region profile" evidence="16">
    <location>
        <begin position="197"/>
        <end position="335"/>
    </location>
</feature>
<dbReference type="InterPro" id="IPR036150">
    <property type="entry name" value="Cyt_b/b6_C_sf"/>
</dbReference>
<dbReference type="PROSITE" id="PS51002">
    <property type="entry name" value="CYTB_NTER"/>
    <property type="match status" value="1"/>
</dbReference>
<name>A0ABQ7J3P1_9APIC</name>
<dbReference type="InterPro" id="IPR005798">
    <property type="entry name" value="Cyt_b/b6_C"/>
</dbReference>
<evidence type="ECO:0000256" key="6">
    <source>
        <dbReference type="ARBA" id="ARBA00022692"/>
    </source>
</evidence>
<keyword evidence="3" id="KW-0813">Transport</keyword>
<feature type="transmembrane region" description="Helical" evidence="14">
    <location>
        <begin position="249"/>
        <end position="268"/>
    </location>
</feature>
<feature type="transmembrane region" description="Helical" evidence="14">
    <location>
        <begin position="218"/>
        <end position="237"/>
    </location>
</feature>
<keyword evidence="12" id="KW-0496">Mitochondrion</keyword>
<keyword evidence="13 14" id="KW-0472">Membrane</keyword>
<keyword evidence="9" id="KW-0249">Electron transport</keyword>
<dbReference type="InterPro" id="IPR027387">
    <property type="entry name" value="Cytb/b6-like_sf"/>
</dbReference>
<evidence type="ECO:0000256" key="8">
    <source>
        <dbReference type="ARBA" id="ARBA00022792"/>
    </source>
</evidence>
<keyword evidence="11" id="KW-0408">Iron</keyword>
<feature type="transmembrane region" description="Helical" evidence="14">
    <location>
        <begin position="69"/>
        <end position="91"/>
    </location>
</feature>
<keyword evidence="6 14" id="KW-0812">Transmembrane</keyword>
<dbReference type="PANTHER" id="PTHR19271">
    <property type="entry name" value="CYTOCHROME B"/>
    <property type="match status" value="1"/>
</dbReference>
<dbReference type="PROSITE" id="PS51003">
    <property type="entry name" value="CYTB_CTER"/>
    <property type="match status" value="1"/>
</dbReference>
<keyword evidence="18" id="KW-1185">Reference proteome</keyword>
<dbReference type="InterPro" id="IPR016174">
    <property type="entry name" value="Di-haem_cyt_TM"/>
</dbReference>
<evidence type="ECO:0000256" key="4">
    <source>
        <dbReference type="ARBA" id="ARBA00022617"/>
    </source>
</evidence>
<keyword evidence="10 14" id="KW-1133">Transmembrane helix</keyword>
<evidence type="ECO:0000256" key="9">
    <source>
        <dbReference type="ARBA" id="ARBA00022982"/>
    </source>
</evidence>
<feature type="transmembrane region" description="Helical" evidence="14">
    <location>
        <begin position="288"/>
        <end position="308"/>
    </location>
</feature>
<comment type="subcellular location">
    <subcellularLocation>
        <location evidence="1">Mitochondrion inner membrane</location>
        <topology evidence="1">Multi-pass membrane protein</topology>
    </subcellularLocation>
</comment>
<dbReference type="EMBL" id="JADAQX010001776">
    <property type="protein sequence ID" value="KAF8817723.1"/>
    <property type="molecule type" value="Genomic_DNA"/>
</dbReference>
<keyword evidence="4" id="KW-0349">Heme</keyword>
<evidence type="ECO:0000256" key="12">
    <source>
        <dbReference type="ARBA" id="ARBA00023128"/>
    </source>
</evidence>
<feature type="transmembrane region" description="Helical" evidence="14">
    <location>
        <begin position="132"/>
        <end position="154"/>
    </location>
</feature>
<evidence type="ECO:0000256" key="13">
    <source>
        <dbReference type="ARBA" id="ARBA00023136"/>
    </source>
</evidence>
<feature type="transmembrane region" description="Helical" evidence="14">
    <location>
        <begin position="103"/>
        <end position="125"/>
    </location>
</feature>
<dbReference type="Gene3D" id="1.20.810.10">
    <property type="entry name" value="Cytochrome Bc1 Complex, Chain C"/>
    <property type="match status" value="1"/>
</dbReference>
<dbReference type="Pfam" id="PF00033">
    <property type="entry name" value="Cytochrome_B"/>
    <property type="match status" value="1"/>
</dbReference>
<evidence type="ECO:0000256" key="3">
    <source>
        <dbReference type="ARBA" id="ARBA00022448"/>
    </source>
</evidence>